<proteinExistence type="predicted"/>
<feature type="compositionally biased region" description="Pro residues" evidence="1">
    <location>
        <begin position="76"/>
        <end position="92"/>
    </location>
</feature>
<evidence type="ECO:0000256" key="1">
    <source>
        <dbReference type="SAM" id="MobiDB-lite"/>
    </source>
</evidence>
<gene>
    <name evidence="2" type="ORF">Cvel_16604</name>
</gene>
<dbReference type="VEuPathDB" id="CryptoDB:Cvel_16604"/>
<evidence type="ECO:0000313" key="2">
    <source>
        <dbReference type="EMBL" id="CEM11615.1"/>
    </source>
</evidence>
<name>A0A0G4FF05_9ALVE</name>
<protein>
    <recommendedName>
        <fullName evidence="3">EF-hand domain-containing protein</fullName>
    </recommendedName>
</protein>
<sequence length="309" mass="33522">MGNALTNCDLTACCKQGGATTKNEMRFKGGNSGRPTPNTTTRLTNMPDTSGPSPTTGTGLSNSNAPRGASPTNAYEPPPSFASPADEPPQEPSPASANYENPYEPAYASPTAQQEEVGGWEPPQEPASSQLTREDVLQDPEACDFRLVSDIFEAWDPEQSGRCGLDSIPKMRDFLLHYTTIKPEEFDEKVMTALDESMTVPFDNFMDLLRSNAISEQRAISVFTRMEPAGQGEGGDLVSTFDARNVLRQLGERRLAGGQDADEATWESALDAIFRDADMAVNMEQFVGLYGKLATVLRGLQLLEGRGPR</sequence>
<dbReference type="AlphaFoldDB" id="A0A0G4FF05"/>
<dbReference type="EMBL" id="CDMZ01000315">
    <property type="protein sequence ID" value="CEM11615.1"/>
    <property type="molecule type" value="Genomic_DNA"/>
</dbReference>
<organism evidence="2">
    <name type="scientific">Chromera velia CCMP2878</name>
    <dbReference type="NCBI Taxonomy" id="1169474"/>
    <lineage>
        <taxon>Eukaryota</taxon>
        <taxon>Sar</taxon>
        <taxon>Alveolata</taxon>
        <taxon>Colpodellida</taxon>
        <taxon>Chromeraceae</taxon>
        <taxon>Chromera</taxon>
    </lineage>
</organism>
<feature type="region of interest" description="Disordered" evidence="1">
    <location>
        <begin position="21"/>
        <end position="133"/>
    </location>
</feature>
<evidence type="ECO:0008006" key="3">
    <source>
        <dbReference type="Google" id="ProtNLM"/>
    </source>
</evidence>
<accession>A0A0G4FF05</accession>
<reference evidence="2" key="1">
    <citation type="submission" date="2014-11" db="EMBL/GenBank/DDBJ databases">
        <authorList>
            <person name="Otto D Thomas"/>
            <person name="Naeem Raeece"/>
        </authorList>
    </citation>
    <scope>NUCLEOTIDE SEQUENCE</scope>
</reference>
<feature type="compositionally biased region" description="Low complexity" evidence="1">
    <location>
        <begin position="34"/>
        <end position="64"/>
    </location>
</feature>